<protein>
    <submittedName>
        <fullName evidence="2">Glycosyltransferase family 2 protein</fullName>
    </submittedName>
</protein>
<dbReference type="Proteomes" id="UP001595904">
    <property type="component" value="Unassembled WGS sequence"/>
</dbReference>
<keyword evidence="3" id="KW-1185">Reference proteome</keyword>
<evidence type="ECO:0000313" key="2">
    <source>
        <dbReference type="EMBL" id="MFC4310578.1"/>
    </source>
</evidence>
<evidence type="ECO:0000313" key="3">
    <source>
        <dbReference type="Proteomes" id="UP001595904"/>
    </source>
</evidence>
<evidence type="ECO:0000259" key="1">
    <source>
        <dbReference type="Pfam" id="PF00535"/>
    </source>
</evidence>
<dbReference type="PANTHER" id="PTHR10859:SF91">
    <property type="entry name" value="DOLICHYL-PHOSPHATE BETA-GLUCOSYLTRANSFERASE"/>
    <property type="match status" value="1"/>
</dbReference>
<dbReference type="Pfam" id="PF00535">
    <property type="entry name" value="Glycos_transf_2"/>
    <property type="match status" value="1"/>
</dbReference>
<dbReference type="EMBL" id="JBHSDU010000003">
    <property type="protein sequence ID" value="MFC4310578.1"/>
    <property type="molecule type" value="Genomic_DNA"/>
</dbReference>
<comment type="caution">
    <text evidence="2">The sequence shown here is derived from an EMBL/GenBank/DDBJ whole genome shotgun (WGS) entry which is preliminary data.</text>
</comment>
<reference evidence="3" key="1">
    <citation type="journal article" date="2019" name="Int. J. Syst. Evol. Microbiol.">
        <title>The Global Catalogue of Microorganisms (GCM) 10K type strain sequencing project: providing services to taxonomists for standard genome sequencing and annotation.</title>
        <authorList>
            <consortium name="The Broad Institute Genomics Platform"/>
            <consortium name="The Broad Institute Genome Sequencing Center for Infectious Disease"/>
            <person name="Wu L."/>
            <person name="Ma J."/>
        </authorList>
    </citation>
    <scope>NUCLEOTIDE SEQUENCE [LARGE SCALE GENOMIC DNA]</scope>
    <source>
        <strain evidence="3">CGMCC 1.10759</strain>
    </source>
</reference>
<dbReference type="Gene3D" id="3.90.550.10">
    <property type="entry name" value="Spore Coat Polysaccharide Biosynthesis Protein SpsA, Chain A"/>
    <property type="match status" value="1"/>
</dbReference>
<dbReference type="InterPro" id="IPR001173">
    <property type="entry name" value="Glyco_trans_2-like"/>
</dbReference>
<proteinExistence type="predicted"/>
<dbReference type="PANTHER" id="PTHR10859">
    <property type="entry name" value="GLYCOSYL TRANSFERASE"/>
    <property type="match status" value="1"/>
</dbReference>
<name>A0ABV8SUD8_9GAMM</name>
<dbReference type="SUPFAM" id="SSF53448">
    <property type="entry name" value="Nucleotide-diphospho-sugar transferases"/>
    <property type="match status" value="1"/>
</dbReference>
<organism evidence="2 3">
    <name type="scientific">Steroidobacter flavus</name>
    <dbReference type="NCBI Taxonomy" id="1842136"/>
    <lineage>
        <taxon>Bacteria</taxon>
        <taxon>Pseudomonadati</taxon>
        <taxon>Pseudomonadota</taxon>
        <taxon>Gammaproteobacteria</taxon>
        <taxon>Steroidobacterales</taxon>
        <taxon>Steroidobacteraceae</taxon>
        <taxon>Steroidobacter</taxon>
    </lineage>
</organism>
<accession>A0ABV8SUD8</accession>
<feature type="domain" description="Glycosyltransferase 2-like" evidence="1">
    <location>
        <begin position="14"/>
        <end position="170"/>
    </location>
</feature>
<dbReference type="RefSeq" id="WP_380598169.1">
    <property type="nucleotide sequence ID" value="NZ_JBHSDU010000003.1"/>
</dbReference>
<dbReference type="CDD" id="cd04179">
    <property type="entry name" value="DPM_DPG-synthase_like"/>
    <property type="match status" value="1"/>
</dbReference>
<gene>
    <name evidence="2" type="ORF">ACFPN2_15915</name>
</gene>
<dbReference type="InterPro" id="IPR029044">
    <property type="entry name" value="Nucleotide-diphossugar_trans"/>
</dbReference>
<sequence length="269" mass="30424">MLPPAKFNTKFAVCVVVPVYNHEHAIGTVVSRLREQGLPVILVDDGCSPACARVLDQLSELPEVTLIRHEVNRGKGVAVITGFRGAAKLGFTHAIQVDADGQHTLSDARRFVEAAREAPDAVICGRPVFDASIPKARYYGRYLTHGMVWLQTLSFDIIDSMCGFRLYPLKTTLALADSQHIGPRMDFDSEIIVRLHWRQVPMRWIDTRVSYPIDGVSHFRMFLDNVRMTWLHIRMTLGMLIRLPVLLWRKIARTKPAAEVQEQERDANA</sequence>